<reference evidence="1 2" key="1">
    <citation type="journal article" date="2014" name="PLoS Genet.">
        <title>The Genome of Spironucleus salmonicida Highlights a Fish Pathogen Adapted to Fluctuating Environments.</title>
        <authorList>
            <person name="Xu F."/>
            <person name="Jerlstrom-Hultqvist J."/>
            <person name="Einarsson E."/>
            <person name="Astvaldsson A."/>
            <person name="Svard S.G."/>
            <person name="Andersson J.O."/>
        </authorList>
    </citation>
    <scope>NUCLEOTIDE SEQUENCE [LARGE SCALE GENOMIC DNA]</scope>
    <source>
        <strain evidence="1 2">ATCC 50377</strain>
    </source>
</reference>
<comment type="caution">
    <text evidence="1">The sequence shown here is derived from an EMBL/GenBank/DDBJ whole genome shotgun (WGS) entry which is preliminary data.</text>
</comment>
<organism evidence="1 2">
    <name type="scientific">Spironucleus salmonicida</name>
    <dbReference type="NCBI Taxonomy" id="348837"/>
    <lineage>
        <taxon>Eukaryota</taxon>
        <taxon>Metamonada</taxon>
        <taxon>Diplomonadida</taxon>
        <taxon>Hexamitidae</taxon>
        <taxon>Hexamitinae</taxon>
        <taxon>Spironucleus</taxon>
    </lineage>
</organism>
<evidence type="ECO:0000313" key="2">
    <source>
        <dbReference type="Proteomes" id="UP000018208"/>
    </source>
</evidence>
<gene>
    <name evidence="1" type="ORF">SS50377_26311</name>
</gene>
<proteinExistence type="predicted"/>
<dbReference type="EMBL" id="AUWU02000006">
    <property type="protein sequence ID" value="KAH0572104.1"/>
    <property type="molecule type" value="Genomic_DNA"/>
</dbReference>
<dbReference type="AlphaFoldDB" id="A0A9P8RWN6"/>
<keyword evidence="2" id="KW-1185">Reference proteome</keyword>
<dbReference type="GeneID" id="94300334"/>
<accession>A0A9P8RWN6</accession>
<dbReference type="KEGG" id="ssao:94300334"/>
<evidence type="ECO:0000313" key="1">
    <source>
        <dbReference type="EMBL" id="KAH0572104.1"/>
    </source>
</evidence>
<sequence>MQKIQSNRFLLFTSRHIIRQITINREQFNMLIHAQNVYGKNLGEYDSKFLFVSCADKLYACIEMDGGTVLLGILVGQECFPMKGILFKRGIRQRKQ</sequence>
<dbReference type="Proteomes" id="UP000018208">
    <property type="component" value="Unassembled WGS sequence"/>
</dbReference>
<protein>
    <submittedName>
        <fullName evidence="1">Uncharacterized protein</fullName>
    </submittedName>
</protein>
<dbReference type="RefSeq" id="XP_067762877.1">
    <property type="nucleotide sequence ID" value="XM_067910121.1"/>
</dbReference>
<name>A0A9P8RWN6_9EUKA</name>